<accession>A0A7U2I404</accession>
<dbReference type="KEGG" id="pno:SNOG_11295"/>
<dbReference type="AlphaFoldDB" id="A0A7U2I404"/>
<name>A0A7U2I404_PHANO</name>
<reference evidence="3" key="1">
    <citation type="journal article" date="2021" name="BMC Genomics">
        <title>Chromosome-level genome assembly and manually-curated proteome of model necrotroph Parastagonospora nodorum Sn15 reveals a genome-wide trove of candidate effector homologs, and redundancy of virulence-related functions within an accessory chromosome.</title>
        <authorList>
            <person name="Bertazzoni S."/>
            <person name="Jones D.A.B."/>
            <person name="Phan H.T."/>
            <person name="Tan K.-C."/>
            <person name="Hane J.K."/>
        </authorList>
    </citation>
    <scope>NUCLEOTIDE SEQUENCE [LARGE SCALE GENOMIC DNA]</scope>
    <source>
        <strain evidence="3">SN15 / ATCC MYA-4574 / FGSC 10173)</strain>
    </source>
</reference>
<organism evidence="2 3">
    <name type="scientific">Phaeosphaeria nodorum (strain SN15 / ATCC MYA-4574 / FGSC 10173)</name>
    <name type="common">Glume blotch fungus</name>
    <name type="synonym">Parastagonospora nodorum</name>
    <dbReference type="NCBI Taxonomy" id="321614"/>
    <lineage>
        <taxon>Eukaryota</taxon>
        <taxon>Fungi</taxon>
        <taxon>Dikarya</taxon>
        <taxon>Ascomycota</taxon>
        <taxon>Pezizomycotina</taxon>
        <taxon>Dothideomycetes</taxon>
        <taxon>Pleosporomycetidae</taxon>
        <taxon>Pleosporales</taxon>
        <taxon>Pleosporineae</taxon>
        <taxon>Phaeosphaeriaceae</taxon>
        <taxon>Parastagonospora</taxon>
    </lineage>
</organism>
<evidence type="ECO:0000313" key="3">
    <source>
        <dbReference type="Proteomes" id="UP000663193"/>
    </source>
</evidence>
<evidence type="ECO:0000313" key="2">
    <source>
        <dbReference type="EMBL" id="QRD02541.1"/>
    </source>
</evidence>
<evidence type="ECO:0000256" key="1">
    <source>
        <dbReference type="SAM" id="SignalP"/>
    </source>
</evidence>
<proteinExistence type="predicted"/>
<feature type="signal peptide" evidence="1">
    <location>
        <begin position="1"/>
        <end position="19"/>
    </location>
</feature>
<sequence>MQFTTTLVALLSAVSAVTAIAGTTADKPDVNSPEYQLKIKNLLKKQFPNGRPSTQPKKQINQSFGAFACAICAWGCGDAPGGWACDCCYPGGACDPC</sequence>
<feature type="chain" id="PRO_5034143136" evidence="1">
    <location>
        <begin position="20"/>
        <end position="97"/>
    </location>
</feature>
<dbReference type="RefSeq" id="XP_001801540.1">
    <property type="nucleotide sequence ID" value="XM_001801488.1"/>
</dbReference>
<keyword evidence="3" id="KW-1185">Reference proteome</keyword>
<gene>
    <name evidence="2" type="ORF">JI435_112950</name>
</gene>
<dbReference type="EMBL" id="CP069036">
    <property type="protein sequence ID" value="QRD02541.1"/>
    <property type="molecule type" value="Genomic_DNA"/>
</dbReference>
<dbReference type="Proteomes" id="UP000663193">
    <property type="component" value="Chromosome 14"/>
</dbReference>
<keyword evidence="1" id="KW-0732">Signal</keyword>
<protein>
    <submittedName>
        <fullName evidence="2">Uncharacterized protein</fullName>
    </submittedName>
</protein>
<dbReference type="VEuPathDB" id="FungiDB:JI435_112950"/>